<evidence type="ECO:0000313" key="3">
    <source>
        <dbReference type="Proteomes" id="UP000283895"/>
    </source>
</evidence>
<gene>
    <name evidence="2" type="ORF">VMCG_08076</name>
</gene>
<feature type="chain" id="PRO_5019391837" description="Lytic polysaccharide monooxygenase" evidence="1">
    <location>
        <begin position="18"/>
        <end position="234"/>
    </location>
</feature>
<keyword evidence="1" id="KW-0732">Signal</keyword>
<evidence type="ECO:0008006" key="4">
    <source>
        <dbReference type="Google" id="ProtNLM"/>
    </source>
</evidence>
<dbReference type="OrthoDB" id="2342176at2759"/>
<sequence length="234" mass="24834">MHLRLILFGSYLGRVSSHMLLAYPPALRYKGNPYSGNDIDYDLTDPLDSDGSNYPCKGSLGLLGTYEATPVANWTAGQIYNMTLEGGATHGGGSCQAAISMDSGASFHVIHSWEGGCPVKGQESSSFSFRLPSDTPASGQAVFAWTWFNLFGNREMYMNCAVITTSGGQSGTETTPFANRPEIYVANINACKNTEGIDTRYPNPGPDLTINDVDAKIPTGPSCPEPTGAGKAGI</sequence>
<keyword evidence="3" id="KW-1185">Reference proteome</keyword>
<dbReference type="Proteomes" id="UP000283895">
    <property type="component" value="Unassembled WGS sequence"/>
</dbReference>
<dbReference type="Gene3D" id="2.70.50.70">
    <property type="match status" value="1"/>
</dbReference>
<comment type="caution">
    <text evidence="2">The sequence shown here is derived from an EMBL/GenBank/DDBJ whole genome shotgun (WGS) entry which is preliminary data.</text>
</comment>
<accession>A0A423VRM2</accession>
<name>A0A423VRM2_9PEZI</name>
<feature type="signal peptide" evidence="1">
    <location>
        <begin position="1"/>
        <end position="17"/>
    </location>
</feature>
<dbReference type="EMBL" id="LKEA01000044">
    <property type="protein sequence ID" value="ROV93582.1"/>
    <property type="molecule type" value="Genomic_DNA"/>
</dbReference>
<proteinExistence type="predicted"/>
<evidence type="ECO:0000313" key="2">
    <source>
        <dbReference type="EMBL" id="ROV93582.1"/>
    </source>
</evidence>
<dbReference type="PANTHER" id="PTHR36182">
    <property type="entry name" value="PROTEIN, PUTATIVE (AFU_ORTHOLOGUE AFUA_6G10930)-RELATED"/>
    <property type="match status" value="1"/>
</dbReference>
<reference evidence="2 3" key="1">
    <citation type="submission" date="2015-09" db="EMBL/GenBank/DDBJ databases">
        <title>Host preference determinants of Valsa canker pathogens revealed by comparative genomics.</title>
        <authorList>
            <person name="Yin Z."/>
            <person name="Huang L."/>
        </authorList>
    </citation>
    <scope>NUCLEOTIDE SEQUENCE [LARGE SCALE GENOMIC DNA]</scope>
    <source>
        <strain evidence="2 3">03-1</strain>
    </source>
</reference>
<dbReference type="STRING" id="356882.A0A423VRM2"/>
<evidence type="ECO:0000256" key="1">
    <source>
        <dbReference type="SAM" id="SignalP"/>
    </source>
</evidence>
<dbReference type="AlphaFoldDB" id="A0A423VRM2"/>
<organism evidence="2 3">
    <name type="scientific">Cytospora schulzeri</name>
    <dbReference type="NCBI Taxonomy" id="448051"/>
    <lineage>
        <taxon>Eukaryota</taxon>
        <taxon>Fungi</taxon>
        <taxon>Dikarya</taxon>
        <taxon>Ascomycota</taxon>
        <taxon>Pezizomycotina</taxon>
        <taxon>Sordariomycetes</taxon>
        <taxon>Sordariomycetidae</taxon>
        <taxon>Diaporthales</taxon>
        <taxon>Cytosporaceae</taxon>
        <taxon>Cytospora</taxon>
    </lineage>
</organism>
<dbReference type="PANTHER" id="PTHR36182:SF1">
    <property type="entry name" value="PROTEIN, PUTATIVE (AFU_ORTHOLOGUE AFUA_6G10930)-RELATED"/>
    <property type="match status" value="1"/>
</dbReference>
<protein>
    <recommendedName>
        <fullName evidence="4">Lytic polysaccharide monooxygenase</fullName>
    </recommendedName>
</protein>